<dbReference type="Pfam" id="PF01863">
    <property type="entry name" value="YgjP-like"/>
    <property type="match status" value="1"/>
</dbReference>
<protein>
    <recommendedName>
        <fullName evidence="1">YgjP-like metallopeptidase domain-containing protein</fullName>
    </recommendedName>
</protein>
<organism evidence="2 3">
    <name type="scientific">Selenihalanaerobacter shriftii</name>
    <dbReference type="NCBI Taxonomy" id="142842"/>
    <lineage>
        <taxon>Bacteria</taxon>
        <taxon>Bacillati</taxon>
        <taxon>Bacillota</taxon>
        <taxon>Clostridia</taxon>
        <taxon>Halanaerobiales</taxon>
        <taxon>Halobacteroidaceae</taxon>
        <taxon>Selenihalanaerobacter</taxon>
    </lineage>
</organism>
<keyword evidence="3" id="KW-1185">Reference proteome</keyword>
<evidence type="ECO:0000259" key="1">
    <source>
        <dbReference type="Pfam" id="PF01863"/>
    </source>
</evidence>
<accession>A0A1T4NTP7</accession>
<dbReference type="AlphaFoldDB" id="A0A1T4NTP7"/>
<reference evidence="3" key="1">
    <citation type="submission" date="2017-02" db="EMBL/GenBank/DDBJ databases">
        <authorList>
            <person name="Varghese N."/>
            <person name="Submissions S."/>
        </authorList>
    </citation>
    <scope>NUCLEOTIDE SEQUENCE [LARGE SCALE GENOMIC DNA]</scope>
    <source>
        <strain evidence="3">ATCC BAA-73</strain>
    </source>
</reference>
<dbReference type="RefSeq" id="WP_078810365.1">
    <property type="nucleotide sequence ID" value="NZ_FUWM01000016.1"/>
</dbReference>
<sequence>MEIIEFGNSTIEYEVIKSSRKTIGFEVNPEKGVLIRSPKNLSSHQIKEMVKKKAGWILEKQEKLNEVKSKPVPKEFMSGEKLPYLGRRYRLKVTTKDIQGVSLRLYQGKFQIEVSNKITKEDRRELIHQEVINWYKKHAATKLEERVNKYKKQVGKEPAKIKIKEQKKRWGSCSSLGNLNFNWKIIMAPMSVVDYIVVHELAHLKYPNHSKDFWDLVGTIIPNYKEKQEWLRINGKQLNI</sequence>
<dbReference type="STRING" id="142842.SAMN02745118_01920"/>
<feature type="domain" description="YgjP-like metallopeptidase" evidence="1">
    <location>
        <begin position="21"/>
        <end position="232"/>
    </location>
</feature>
<dbReference type="OrthoDB" id="9811177at2"/>
<dbReference type="PANTHER" id="PTHR30399:SF1">
    <property type="entry name" value="UTP PYROPHOSPHATASE"/>
    <property type="match status" value="1"/>
</dbReference>
<dbReference type="CDD" id="cd07344">
    <property type="entry name" value="M48_yhfN_like"/>
    <property type="match status" value="1"/>
</dbReference>
<dbReference type="InterPro" id="IPR002725">
    <property type="entry name" value="YgjP-like_metallopeptidase"/>
</dbReference>
<evidence type="ECO:0000313" key="3">
    <source>
        <dbReference type="Proteomes" id="UP000190625"/>
    </source>
</evidence>
<dbReference type="Gene3D" id="3.30.2010.10">
    <property type="entry name" value="Metalloproteases ('zincins'), catalytic domain"/>
    <property type="match status" value="1"/>
</dbReference>
<gene>
    <name evidence="2" type="ORF">SAMN02745118_01920</name>
</gene>
<evidence type="ECO:0000313" key="2">
    <source>
        <dbReference type="EMBL" id="SJZ82649.1"/>
    </source>
</evidence>
<name>A0A1T4NTP7_9FIRM</name>
<dbReference type="PANTHER" id="PTHR30399">
    <property type="entry name" value="UNCHARACTERIZED PROTEIN YGJP"/>
    <property type="match status" value="1"/>
</dbReference>
<dbReference type="Proteomes" id="UP000190625">
    <property type="component" value="Unassembled WGS sequence"/>
</dbReference>
<dbReference type="InterPro" id="IPR053136">
    <property type="entry name" value="UTP_pyrophosphatase-like"/>
</dbReference>
<dbReference type="EMBL" id="FUWM01000016">
    <property type="protein sequence ID" value="SJZ82649.1"/>
    <property type="molecule type" value="Genomic_DNA"/>
</dbReference>
<proteinExistence type="predicted"/>